<evidence type="ECO:0000259" key="11">
    <source>
        <dbReference type="Pfam" id="PF02803"/>
    </source>
</evidence>
<sequence length="406" mass="42905">MPEAVIVSAARSPIGRAFKGSLKDVRPDDLTAHIIETALAKVPELNPRDIDDLMLGCGLPGGEQGNNLGRIIAVQMGMDHLPGCTVTRYCSSSLQTSRMALHAIKAGEGDVFISAGVETVSRFAKGNSDSLPDTRNPVFAEAEARTAAVAEQGADSWHDPREDGKLPDAYIAMGQTAENLARLKGVTREEMDEFGVRSQNLAEEAIEKGFWEREITPVTTPDGTVVSQDDGPRAGVTLEGVQGLKPVFRPDGRVTAGNCCPLNDGAAALVIMSDTKARELGLTPLARIVSTGVSGLSPEIMGYGPVEASNQALRRAGLSIDDIDLAEINEAFAAQVLPSYRDLGLPLEKVNVNGGAIAVGHPFGMTGARITTTLINSLQFHDKQFGLETMCVGGGQGMAMVIERLS</sequence>
<dbReference type="InterPro" id="IPR016039">
    <property type="entry name" value="Thiolase-like"/>
</dbReference>
<evidence type="ECO:0000256" key="9">
    <source>
        <dbReference type="RuleBase" id="RU003557"/>
    </source>
</evidence>
<keyword evidence="4" id="KW-0276">Fatty acid metabolism</keyword>
<evidence type="ECO:0000256" key="3">
    <source>
        <dbReference type="ARBA" id="ARBA00022679"/>
    </source>
</evidence>
<dbReference type="InterPro" id="IPR020617">
    <property type="entry name" value="Thiolase_C"/>
</dbReference>
<evidence type="ECO:0000256" key="2">
    <source>
        <dbReference type="ARBA" id="ARBA00010982"/>
    </source>
</evidence>
<proteinExistence type="inferred from homology"/>
<dbReference type="NCBIfam" id="TIGR01930">
    <property type="entry name" value="AcCoA-C-Actrans"/>
    <property type="match status" value="1"/>
</dbReference>
<dbReference type="CDD" id="cd00751">
    <property type="entry name" value="thiolase"/>
    <property type="match status" value="1"/>
</dbReference>
<dbReference type="NCBIfam" id="NF005890">
    <property type="entry name" value="PRK07851.1"/>
    <property type="match status" value="1"/>
</dbReference>
<keyword evidence="5" id="KW-0809">Transit peptide</keyword>
<keyword evidence="7" id="KW-0576">Peroxisome</keyword>
<evidence type="ECO:0000256" key="1">
    <source>
        <dbReference type="ARBA" id="ARBA00004275"/>
    </source>
</evidence>
<keyword evidence="6" id="KW-0443">Lipid metabolism</keyword>
<dbReference type="PIRSF" id="PIRSF000429">
    <property type="entry name" value="Ac-CoA_Ac_transf"/>
    <property type="match status" value="1"/>
</dbReference>
<dbReference type="InterPro" id="IPR020613">
    <property type="entry name" value="Thiolase_CS"/>
</dbReference>
<evidence type="ECO:0000256" key="5">
    <source>
        <dbReference type="ARBA" id="ARBA00022946"/>
    </source>
</evidence>
<keyword evidence="13" id="KW-1185">Reference proteome</keyword>
<dbReference type="EMBL" id="BLLN01000005">
    <property type="protein sequence ID" value="GFH75049.1"/>
    <property type="molecule type" value="Genomic_DNA"/>
</dbReference>
<dbReference type="PANTHER" id="PTHR43853:SF8">
    <property type="entry name" value="3-KETOACYL-COA THIOLASE, PEROXISOMAL"/>
    <property type="match status" value="1"/>
</dbReference>
<dbReference type="InterPro" id="IPR002155">
    <property type="entry name" value="Thiolase"/>
</dbReference>
<comment type="caution">
    <text evidence="12">The sequence shown here is derived from an EMBL/GenBank/DDBJ whole genome shotgun (WGS) entry which is preliminary data.</text>
</comment>
<dbReference type="InterPro" id="IPR020616">
    <property type="entry name" value="Thiolase_N"/>
</dbReference>
<evidence type="ECO:0000313" key="13">
    <source>
        <dbReference type="Proteomes" id="UP000472710"/>
    </source>
</evidence>
<evidence type="ECO:0000256" key="6">
    <source>
        <dbReference type="ARBA" id="ARBA00023098"/>
    </source>
</evidence>
<keyword evidence="3 9" id="KW-0808">Transferase</keyword>
<evidence type="ECO:0000259" key="10">
    <source>
        <dbReference type="Pfam" id="PF00108"/>
    </source>
</evidence>
<evidence type="ECO:0000256" key="4">
    <source>
        <dbReference type="ARBA" id="ARBA00022832"/>
    </source>
</evidence>
<feature type="domain" description="Thiolase C-terminal" evidence="11">
    <location>
        <begin position="282"/>
        <end position="404"/>
    </location>
</feature>
<evidence type="ECO:0000313" key="12">
    <source>
        <dbReference type="EMBL" id="GFH75049.1"/>
    </source>
</evidence>
<protein>
    <submittedName>
        <fullName evidence="12">Acetyl-CoA acetyltransferase</fullName>
    </submittedName>
</protein>
<dbReference type="GeneID" id="95072870"/>
<dbReference type="RefSeq" id="WP_189500540.1">
    <property type="nucleotide sequence ID" value="NZ_BLLN01000005.1"/>
</dbReference>
<dbReference type="InterPro" id="IPR050215">
    <property type="entry name" value="Thiolase-like_sf_Thiolase"/>
</dbReference>
<dbReference type="SUPFAM" id="SSF53901">
    <property type="entry name" value="Thiolase-like"/>
    <property type="match status" value="2"/>
</dbReference>
<comment type="similarity">
    <text evidence="2 9">Belongs to the thiolase-like superfamily. Thiolase family.</text>
</comment>
<comment type="subcellular location">
    <subcellularLocation>
        <location evidence="1">Peroxisome</location>
    </subcellularLocation>
</comment>
<dbReference type="Proteomes" id="UP000472710">
    <property type="component" value="Unassembled WGS sequence"/>
</dbReference>
<feature type="domain" description="Thiolase N-terminal" evidence="10">
    <location>
        <begin position="5"/>
        <end position="274"/>
    </location>
</feature>
<dbReference type="PROSITE" id="PS00737">
    <property type="entry name" value="THIOLASE_2"/>
    <property type="match status" value="1"/>
</dbReference>
<keyword evidence="8 9" id="KW-0012">Acyltransferase</keyword>
<evidence type="ECO:0000256" key="7">
    <source>
        <dbReference type="ARBA" id="ARBA00023140"/>
    </source>
</evidence>
<dbReference type="Pfam" id="PF02803">
    <property type="entry name" value="Thiolase_C"/>
    <property type="match status" value="1"/>
</dbReference>
<gene>
    <name evidence="12" type="ORF">Sdia_58170</name>
</gene>
<dbReference type="Pfam" id="PF00108">
    <property type="entry name" value="Thiolase_N"/>
    <property type="match status" value="1"/>
</dbReference>
<accession>A0ABQ1CXP7</accession>
<evidence type="ECO:0000256" key="8">
    <source>
        <dbReference type="ARBA" id="ARBA00023315"/>
    </source>
</evidence>
<name>A0ABQ1CXP7_STRDI</name>
<reference evidence="12 13" key="1">
    <citation type="submission" date="2020-02" db="EMBL/GenBank/DDBJ databases">
        <title>Whole genome shotgun sequence of Streptomyces diastaticus subsp. diastaticus NBRC 13412.</title>
        <authorList>
            <person name="Ichikawa N."/>
            <person name="Komaki H."/>
            <person name="Tamura T."/>
        </authorList>
    </citation>
    <scope>NUCLEOTIDE SEQUENCE [LARGE SCALE GENOMIC DNA]</scope>
    <source>
        <strain evidence="12 13">NBRC 13412</strain>
    </source>
</reference>
<dbReference type="Gene3D" id="3.40.47.10">
    <property type="match status" value="1"/>
</dbReference>
<organism evidence="12 13">
    <name type="scientific">Streptomyces diastaticus subsp. diastaticus</name>
    <dbReference type="NCBI Taxonomy" id="68040"/>
    <lineage>
        <taxon>Bacteria</taxon>
        <taxon>Bacillati</taxon>
        <taxon>Actinomycetota</taxon>
        <taxon>Actinomycetes</taxon>
        <taxon>Kitasatosporales</taxon>
        <taxon>Streptomycetaceae</taxon>
        <taxon>Streptomyces</taxon>
        <taxon>Streptomyces diastaticus group</taxon>
    </lineage>
</organism>
<dbReference type="PANTHER" id="PTHR43853">
    <property type="entry name" value="3-KETOACYL-COA THIOLASE, PEROXISOMAL"/>
    <property type="match status" value="1"/>
</dbReference>